<sequence length="519" mass="58880">MNDLDVLCARKRYLNGHLKLPWEHNFAGEVLGQQGSKKSSLLDVPSWVGFGDYMQRSGSDSQPEYIQQTSTHPGAMRRIAIAATLKTDDEMLFKSLAMVKFLLLMDLTATGLGDVLAGLVMQVGGEETVIQVLRDTFSKRAASTVYKRVSCFWRYSKWDQQSGRCNPWHFTEQKVYEYLAFLRSSNAAATSGQCFLAALAFMHEHVRIKHFDKDFLSPRVRGVEHELLLKKRPLLQARALYLKEVEALENFVIDPTAQYATVVAAGTYQHKTSVTAMQKTTLLPLLGLGKWFAEVPWAACWLEMMEEAFGQVEGRAFLLPAFSEKSLQWLPRKMSSAEGTLWLRDILKLAGQGRCVESLTTHCLKVTRLAWFTISGKFTLEERRIAGHHLDKEHRSALTYGRDNHLAVLKKEAVLLQKVKMGRFDPDESRARHIDREIDALLQEHVDAQEGEDSDFDHFDEVQDGVDIAEDADNLEHAIVDNPLDPTLTYWQHHLSGTLHIEQVPLKFECGRAINSNCF</sequence>
<dbReference type="EMBL" id="CAMXCT030006575">
    <property type="protein sequence ID" value="CAL4803575.1"/>
    <property type="molecule type" value="Genomic_DNA"/>
</dbReference>
<protein>
    <submittedName>
        <fullName evidence="1">Uncharacterized protein</fullName>
    </submittedName>
</protein>
<comment type="caution">
    <text evidence="1">The sequence shown here is derived from an EMBL/GenBank/DDBJ whole genome shotgun (WGS) entry which is preliminary data.</text>
</comment>
<reference evidence="1" key="1">
    <citation type="submission" date="2022-10" db="EMBL/GenBank/DDBJ databases">
        <authorList>
            <person name="Chen Y."/>
            <person name="Dougan E. K."/>
            <person name="Chan C."/>
            <person name="Rhodes N."/>
            <person name="Thang M."/>
        </authorList>
    </citation>
    <scope>NUCLEOTIDE SEQUENCE</scope>
</reference>
<evidence type="ECO:0000313" key="2">
    <source>
        <dbReference type="EMBL" id="CAL4803575.1"/>
    </source>
</evidence>
<proteinExistence type="predicted"/>
<dbReference type="OrthoDB" id="414941at2759"/>
<keyword evidence="3" id="KW-1185">Reference proteome</keyword>
<organism evidence="1">
    <name type="scientific">Cladocopium goreaui</name>
    <dbReference type="NCBI Taxonomy" id="2562237"/>
    <lineage>
        <taxon>Eukaryota</taxon>
        <taxon>Sar</taxon>
        <taxon>Alveolata</taxon>
        <taxon>Dinophyceae</taxon>
        <taxon>Suessiales</taxon>
        <taxon>Symbiodiniaceae</taxon>
        <taxon>Cladocopium</taxon>
    </lineage>
</organism>
<dbReference type="EMBL" id="CAMXCT010006575">
    <property type="protein sequence ID" value="CAI4016263.1"/>
    <property type="molecule type" value="Genomic_DNA"/>
</dbReference>
<dbReference type="EMBL" id="CAMXCT020006575">
    <property type="protein sequence ID" value="CAL1169638.1"/>
    <property type="molecule type" value="Genomic_DNA"/>
</dbReference>
<evidence type="ECO:0000313" key="1">
    <source>
        <dbReference type="EMBL" id="CAI4016263.1"/>
    </source>
</evidence>
<accession>A0A9P1DWV1</accession>
<reference evidence="2 3" key="2">
    <citation type="submission" date="2024-05" db="EMBL/GenBank/DDBJ databases">
        <authorList>
            <person name="Chen Y."/>
            <person name="Shah S."/>
            <person name="Dougan E. K."/>
            <person name="Thang M."/>
            <person name="Chan C."/>
        </authorList>
    </citation>
    <scope>NUCLEOTIDE SEQUENCE [LARGE SCALE GENOMIC DNA]</scope>
</reference>
<dbReference type="AlphaFoldDB" id="A0A9P1DWV1"/>
<name>A0A9P1DWV1_9DINO</name>
<gene>
    <name evidence="1" type="ORF">C1SCF055_LOCUS41016</name>
</gene>
<evidence type="ECO:0000313" key="3">
    <source>
        <dbReference type="Proteomes" id="UP001152797"/>
    </source>
</evidence>
<dbReference type="Proteomes" id="UP001152797">
    <property type="component" value="Unassembled WGS sequence"/>
</dbReference>